<evidence type="ECO:0000256" key="8">
    <source>
        <dbReference type="PROSITE-ProRule" id="PRU10010"/>
    </source>
</evidence>
<dbReference type="RefSeq" id="WP_089108612.1">
    <property type="nucleotide sequence ID" value="NZ_BCMF01000003.1"/>
</dbReference>
<keyword evidence="11" id="KW-1185">Reference proteome</keyword>
<evidence type="ECO:0000256" key="3">
    <source>
        <dbReference type="ARBA" id="ARBA00022605"/>
    </source>
</evidence>
<evidence type="ECO:0000256" key="7">
    <source>
        <dbReference type="HAMAP-Rule" id="MF_00150"/>
    </source>
</evidence>
<dbReference type="HAMAP" id="MF_00150">
    <property type="entry name" value="ArgC_type1"/>
    <property type="match status" value="1"/>
</dbReference>
<keyword evidence="4 7" id="KW-0521">NADP</keyword>
<reference evidence="10 11" key="1">
    <citation type="submission" date="2015-11" db="EMBL/GenBank/DDBJ databases">
        <title>Draft genome sequences of new species of the genus Lactobacillus isolated from orchardgrass silage.</title>
        <authorList>
            <person name="Tohno M."/>
            <person name="Tanizawa Y."/>
            <person name="Arita M."/>
        </authorList>
    </citation>
    <scope>NUCLEOTIDE SEQUENCE [LARGE SCALE GENOMIC DNA]</scope>
    <source>
        <strain evidence="10 11">IWT30</strain>
    </source>
</reference>
<evidence type="ECO:0000313" key="10">
    <source>
        <dbReference type="EMBL" id="GAW98813.1"/>
    </source>
</evidence>
<dbReference type="PANTHER" id="PTHR32338:SF10">
    <property type="entry name" value="N-ACETYL-GAMMA-GLUTAMYL-PHOSPHATE REDUCTASE, CHLOROPLASTIC-RELATED"/>
    <property type="match status" value="1"/>
</dbReference>
<dbReference type="GO" id="GO:0005737">
    <property type="term" value="C:cytoplasm"/>
    <property type="evidence" value="ECO:0007669"/>
    <property type="project" value="UniProtKB-SubCell"/>
</dbReference>
<dbReference type="CDD" id="cd17895">
    <property type="entry name" value="AGPR_1_N"/>
    <property type="match status" value="1"/>
</dbReference>
<name>A0A1Z5IAJ7_9LACO</name>
<dbReference type="SUPFAM" id="SSF51735">
    <property type="entry name" value="NAD(P)-binding Rossmann-fold domains"/>
    <property type="match status" value="1"/>
</dbReference>
<accession>A0A1Z5IAJ7</accession>
<comment type="similarity">
    <text evidence="7">Belongs to the NAGSA dehydrogenase family. Type 1 subfamily.</text>
</comment>
<gene>
    <name evidence="7 10" type="primary">argC</name>
    <name evidence="10" type="ORF">IWT30_00772</name>
</gene>
<sequence>MDVAIVGVTGYSGTVLYTLLAKHPAIDHINLYGHQDEGKDGEVRYLDKLVPGFYGQHIKIQRFDPQQIMAANEAVFFATSSGVSSQLAGDFIDADFPVIDLSGDYRLPDPAEYEKWYHKPAASAAHLQKATYSLADFYEPGTNYIANPGCYATATLLGLAPMVQSDLIDPDTIVVDAKSGTSGAGKKLTGITHFTEASDNLQLYGLNTHKHIPEIVAQLKKWNDSVNAIQFSTTLLPLTTGLMASIYAKVKPGVTQEKLMAAFNEDYGDSNFVHVLNGTTPDLKEVVGTNNCDIGVVYNPVTQTVMVISVIDNLIKGAAGQAVQNFNHLFDFAETTALPALPAFV</sequence>
<dbReference type="SMART" id="SM00859">
    <property type="entry name" value="Semialdhyde_dh"/>
    <property type="match status" value="1"/>
</dbReference>
<keyword evidence="3 7" id="KW-0028">Amino-acid biosynthesis</keyword>
<evidence type="ECO:0000256" key="2">
    <source>
        <dbReference type="ARBA" id="ARBA00022571"/>
    </source>
</evidence>
<keyword evidence="2 7" id="KW-0055">Arginine biosynthesis</keyword>
<dbReference type="Proteomes" id="UP000198374">
    <property type="component" value="Unassembled WGS sequence"/>
</dbReference>
<dbReference type="Pfam" id="PF01118">
    <property type="entry name" value="Semialdhyde_dh"/>
    <property type="match status" value="1"/>
</dbReference>
<evidence type="ECO:0000256" key="5">
    <source>
        <dbReference type="ARBA" id="ARBA00023002"/>
    </source>
</evidence>
<dbReference type="UniPathway" id="UPA00068">
    <property type="reaction ID" value="UER00108"/>
</dbReference>
<dbReference type="InterPro" id="IPR023013">
    <property type="entry name" value="AGPR_AS"/>
</dbReference>
<evidence type="ECO:0000313" key="11">
    <source>
        <dbReference type="Proteomes" id="UP000198374"/>
    </source>
</evidence>
<dbReference type="Gene3D" id="3.40.50.720">
    <property type="entry name" value="NAD(P)-binding Rossmann-like Domain"/>
    <property type="match status" value="1"/>
</dbReference>
<evidence type="ECO:0000256" key="6">
    <source>
        <dbReference type="ARBA" id="ARBA00050557"/>
    </source>
</evidence>
<protein>
    <recommendedName>
        <fullName evidence="7">N-acetyl-gamma-glutamyl-phosphate reductase</fullName>
        <shortName evidence="7">AGPR</shortName>
        <ecNumber evidence="7">1.2.1.38</ecNumber>
    </recommendedName>
    <alternativeName>
        <fullName evidence="7">N-acetyl-glutamate semialdehyde dehydrogenase</fullName>
        <shortName evidence="7">NAGSA dehydrogenase</shortName>
    </alternativeName>
</protein>
<dbReference type="InterPro" id="IPR050085">
    <property type="entry name" value="AGPR"/>
</dbReference>
<dbReference type="InterPro" id="IPR000534">
    <property type="entry name" value="Semialdehyde_DH_NAD-bd"/>
</dbReference>
<dbReference type="EC" id="1.2.1.38" evidence="7"/>
<feature type="domain" description="Semialdehyde dehydrogenase NAD-binding" evidence="9">
    <location>
        <begin position="2"/>
        <end position="145"/>
    </location>
</feature>
<dbReference type="CDD" id="cd23934">
    <property type="entry name" value="AGPR_1_C"/>
    <property type="match status" value="1"/>
</dbReference>
<evidence type="ECO:0000256" key="4">
    <source>
        <dbReference type="ARBA" id="ARBA00022857"/>
    </source>
</evidence>
<dbReference type="GO" id="GO:0051287">
    <property type="term" value="F:NAD binding"/>
    <property type="evidence" value="ECO:0007669"/>
    <property type="project" value="InterPro"/>
</dbReference>
<comment type="catalytic activity">
    <reaction evidence="6 7">
        <text>N-acetyl-L-glutamate 5-semialdehyde + phosphate + NADP(+) = N-acetyl-L-glutamyl 5-phosphate + NADPH + H(+)</text>
        <dbReference type="Rhea" id="RHEA:21588"/>
        <dbReference type="ChEBI" id="CHEBI:15378"/>
        <dbReference type="ChEBI" id="CHEBI:29123"/>
        <dbReference type="ChEBI" id="CHEBI:43474"/>
        <dbReference type="ChEBI" id="CHEBI:57783"/>
        <dbReference type="ChEBI" id="CHEBI:57936"/>
        <dbReference type="ChEBI" id="CHEBI:58349"/>
        <dbReference type="EC" id="1.2.1.38"/>
    </reaction>
</comment>
<proteinExistence type="inferred from homology"/>
<dbReference type="AlphaFoldDB" id="A0A1Z5IAJ7"/>
<dbReference type="InterPro" id="IPR000706">
    <property type="entry name" value="AGPR_type-1"/>
</dbReference>
<dbReference type="Gene3D" id="3.30.360.10">
    <property type="entry name" value="Dihydrodipicolinate Reductase, domain 2"/>
    <property type="match status" value="1"/>
</dbReference>
<dbReference type="InterPro" id="IPR058924">
    <property type="entry name" value="AGPR_dimerisation_dom"/>
</dbReference>
<dbReference type="SUPFAM" id="SSF55347">
    <property type="entry name" value="Glyceraldehyde-3-phosphate dehydrogenase-like, C-terminal domain"/>
    <property type="match status" value="1"/>
</dbReference>
<keyword evidence="5 7" id="KW-0560">Oxidoreductase</keyword>
<dbReference type="GO" id="GO:0070401">
    <property type="term" value="F:NADP+ binding"/>
    <property type="evidence" value="ECO:0007669"/>
    <property type="project" value="InterPro"/>
</dbReference>
<dbReference type="PANTHER" id="PTHR32338">
    <property type="entry name" value="N-ACETYL-GAMMA-GLUTAMYL-PHOSPHATE REDUCTASE, CHLOROPLASTIC-RELATED-RELATED"/>
    <property type="match status" value="1"/>
</dbReference>
<dbReference type="FunFam" id="3.30.360.10:FF:000014">
    <property type="entry name" value="N-acetyl-gamma-glutamyl-phosphate reductase"/>
    <property type="match status" value="1"/>
</dbReference>
<dbReference type="GO" id="GO:0006526">
    <property type="term" value="P:L-arginine biosynthetic process"/>
    <property type="evidence" value="ECO:0007669"/>
    <property type="project" value="UniProtKB-UniRule"/>
</dbReference>
<comment type="function">
    <text evidence="7">Catalyzes the NADPH-dependent reduction of N-acetyl-5-glutamyl phosphate to yield N-acetyl-L-glutamate 5-semialdehyde.</text>
</comment>
<dbReference type="EMBL" id="BCMF01000003">
    <property type="protein sequence ID" value="GAW98813.1"/>
    <property type="molecule type" value="Genomic_DNA"/>
</dbReference>
<organism evidence="10 11">
    <name type="scientific">Secundilactobacillus mixtipabuli</name>
    <dbReference type="NCBI Taxonomy" id="1435342"/>
    <lineage>
        <taxon>Bacteria</taxon>
        <taxon>Bacillati</taxon>
        <taxon>Bacillota</taxon>
        <taxon>Bacilli</taxon>
        <taxon>Lactobacillales</taxon>
        <taxon>Lactobacillaceae</taxon>
        <taxon>Secundilactobacillus</taxon>
    </lineage>
</organism>
<dbReference type="Pfam" id="PF22698">
    <property type="entry name" value="Semialdhyde_dhC_1"/>
    <property type="match status" value="1"/>
</dbReference>
<comment type="caution">
    <text evidence="10">The sequence shown here is derived from an EMBL/GenBank/DDBJ whole genome shotgun (WGS) entry which is preliminary data.</text>
</comment>
<dbReference type="InterPro" id="IPR036291">
    <property type="entry name" value="NAD(P)-bd_dom_sf"/>
</dbReference>
<dbReference type="NCBIfam" id="TIGR01850">
    <property type="entry name" value="argC"/>
    <property type="match status" value="1"/>
</dbReference>
<keyword evidence="7" id="KW-0963">Cytoplasm</keyword>
<comment type="pathway">
    <text evidence="1 7">Amino-acid biosynthesis; L-arginine biosynthesis; N(2)-acetyl-L-ornithine from L-glutamate: step 3/4.</text>
</comment>
<dbReference type="PROSITE" id="PS01224">
    <property type="entry name" value="ARGC"/>
    <property type="match status" value="1"/>
</dbReference>
<dbReference type="OrthoDB" id="9801289at2"/>
<evidence type="ECO:0000256" key="1">
    <source>
        <dbReference type="ARBA" id="ARBA00004862"/>
    </source>
</evidence>
<feature type="active site" evidence="7 8">
    <location>
        <position position="150"/>
    </location>
</feature>
<comment type="subcellular location">
    <subcellularLocation>
        <location evidence="7">Cytoplasm</location>
    </subcellularLocation>
</comment>
<dbReference type="GO" id="GO:0003942">
    <property type="term" value="F:N-acetyl-gamma-glutamyl-phosphate reductase activity"/>
    <property type="evidence" value="ECO:0007669"/>
    <property type="project" value="UniProtKB-UniRule"/>
</dbReference>
<evidence type="ECO:0000259" key="9">
    <source>
        <dbReference type="SMART" id="SM00859"/>
    </source>
</evidence>